<dbReference type="Gene3D" id="2.60.40.290">
    <property type="match status" value="1"/>
</dbReference>
<keyword evidence="3 4" id="KW-0326">Glycosidase</keyword>
<dbReference type="SMART" id="SM00637">
    <property type="entry name" value="CBD_II"/>
    <property type="match status" value="1"/>
</dbReference>
<dbReference type="SUPFAM" id="SSF51445">
    <property type="entry name" value="(Trans)glycosidases"/>
    <property type="match status" value="1"/>
</dbReference>
<proteinExistence type="inferred from homology"/>
<keyword evidence="4" id="KW-0119">Carbohydrate metabolism</keyword>
<keyword evidence="8" id="KW-1185">Reference proteome</keyword>
<dbReference type="Pfam" id="PF00150">
    <property type="entry name" value="Cellulase"/>
    <property type="match status" value="1"/>
</dbReference>
<dbReference type="GO" id="GO:0008810">
    <property type="term" value="F:cellulase activity"/>
    <property type="evidence" value="ECO:0007669"/>
    <property type="project" value="UniProtKB-EC"/>
</dbReference>
<keyword evidence="2 4" id="KW-0378">Hydrolase</keyword>
<feature type="domain" description="CBM2" evidence="6">
    <location>
        <begin position="332"/>
        <end position="441"/>
    </location>
</feature>
<dbReference type="Pfam" id="PF00553">
    <property type="entry name" value="CBM_2"/>
    <property type="match status" value="1"/>
</dbReference>
<evidence type="ECO:0000256" key="3">
    <source>
        <dbReference type="ARBA" id="ARBA00023295"/>
    </source>
</evidence>
<dbReference type="GO" id="GO:0030247">
    <property type="term" value="F:polysaccharide binding"/>
    <property type="evidence" value="ECO:0007669"/>
    <property type="project" value="UniProtKB-UniRule"/>
</dbReference>
<organism evidence="7 8">
    <name type="scientific">Thermomonospora cellulosilytica</name>
    <dbReference type="NCBI Taxonomy" id="1411118"/>
    <lineage>
        <taxon>Bacteria</taxon>
        <taxon>Bacillati</taxon>
        <taxon>Actinomycetota</taxon>
        <taxon>Actinomycetes</taxon>
        <taxon>Streptosporangiales</taxon>
        <taxon>Thermomonosporaceae</taxon>
        <taxon>Thermomonospora</taxon>
    </lineage>
</organism>
<evidence type="ECO:0000256" key="4">
    <source>
        <dbReference type="RuleBase" id="RU361153"/>
    </source>
</evidence>
<comment type="similarity">
    <text evidence="4">Belongs to the glycosyl hydrolase 5 (cellulase A) family.</text>
</comment>
<dbReference type="InterPro" id="IPR001919">
    <property type="entry name" value="CBD2"/>
</dbReference>
<protein>
    <recommendedName>
        <fullName evidence="4">Endoglucanase</fullName>
        <ecNumber evidence="4">3.2.1.4</ecNumber>
    </recommendedName>
</protein>
<evidence type="ECO:0000313" key="8">
    <source>
        <dbReference type="Proteomes" id="UP000539313"/>
    </source>
</evidence>
<keyword evidence="4" id="KW-0624">Polysaccharide degradation</keyword>
<keyword evidence="4" id="KW-0136">Cellulose degradation</keyword>
<keyword evidence="5" id="KW-0732">Signal</keyword>
<evidence type="ECO:0000313" key="7">
    <source>
        <dbReference type="EMBL" id="MBA9005569.1"/>
    </source>
</evidence>
<dbReference type="PROSITE" id="PS51173">
    <property type="entry name" value="CBM2"/>
    <property type="match status" value="1"/>
</dbReference>
<dbReference type="Proteomes" id="UP000539313">
    <property type="component" value="Unassembled WGS sequence"/>
</dbReference>
<dbReference type="PANTHER" id="PTHR42754:SF1">
    <property type="entry name" value="LIPOPROTEIN"/>
    <property type="match status" value="1"/>
</dbReference>
<gene>
    <name evidence="7" type="ORF">HNR21_004451</name>
</gene>
<dbReference type="PANTHER" id="PTHR42754">
    <property type="entry name" value="ENDOGLUCANASE"/>
    <property type="match status" value="1"/>
</dbReference>
<evidence type="ECO:0000256" key="1">
    <source>
        <dbReference type="ARBA" id="ARBA00000966"/>
    </source>
</evidence>
<dbReference type="Gene3D" id="3.20.20.80">
    <property type="entry name" value="Glycosidases"/>
    <property type="match status" value="1"/>
</dbReference>
<name>A0A7W3N159_9ACTN</name>
<dbReference type="InterPro" id="IPR017853">
    <property type="entry name" value="GH"/>
</dbReference>
<dbReference type="GO" id="GO:0030245">
    <property type="term" value="P:cellulose catabolic process"/>
    <property type="evidence" value="ECO:0007669"/>
    <property type="project" value="UniProtKB-KW"/>
</dbReference>
<comment type="caution">
    <text evidence="7">The sequence shown here is derived from an EMBL/GenBank/DDBJ whole genome shotgun (WGS) entry which is preliminary data.</text>
</comment>
<evidence type="ECO:0000259" key="6">
    <source>
        <dbReference type="PROSITE" id="PS51173"/>
    </source>
</evidence>
<dbReference type="SUPFAM" id="SSF49384">
    <property type="entry name" value="Carbohydrate-binding domain"/>
    <property type="match status" value="1"/>
</dbReference>
<evidence type="ECO:0000256" key="5">
    <source>
        <dbReference type="SAM" id="SignalP"/>
    </source>
</evidence>
<sequence length="441" mass="46761">MRFRPLAVLAALAAALLVPAVPAHAATGLRVSGTDIVEANGNRFVMRGVSHPHAWYTSQTGAFADIKKMGANTVRVVLSGGRWTANGAADVANVVSLCKRNRLICVLENHDTTGYGEQEGARTLAQAVDYWLGLKDVLAGQENYVVINIGNEPFGNNAVTPGWTEATTDAIRRLRAAGFEHLLMVDAPNWGQDWRFTMRDNARTVFDADPARNTVFSVHMYGVFDTAAEVTAYLDAFDRAGLPLVVGEFGHNHSDGDPDENTIMAEAQARGVGYIGWSWSGNGGGVEYLDMVNGFNAASLTPWGERIFNGPNGIRQTAREATVYEGQQPPDDPPPTSSCRVSYQVNAWNSGFTASITITNTSTAAVNGWSLAFTLPAGQTITGGWNATYRPSSGQVTATNAAWNAAIAPGGSVSIGFQATHTGDTSAPAQFALNGTTCGKG</sequence>
<dbReference type="AlphaFoldDB" id="A0A7W3N159"/>
<comment type="catalytic activity">
    <reaction evidence="1 4">
        <text>Endohydrolysis of (1-&gt;4)-beta-D-glucosidic linkages in cellulose, lichenin and cereal beta-D-glucans.</text>
        <dbReference type="EC" id="3.2.1.4"/>
    </reaction>
</comment>
<dbReference type="RefSeq" id="WP_182706719.1">
    <property type="nucleotide sequence ID" value="NZ_JACJII010000001.1"/>
</dbReference>
<reference evidence="7 8" key="1">
    <citation type="submission" date="2020-08" db="EMBL/GenBank/DDBJ databases">
        <title>Sequencing the genomes of 1000 actinobacteria strains.</title>
        <authorList>
            <person name="Klenk H.-P."/>
        </authorList>
    </citation>
    <scope>NUCLEOTIDE SEQUENCE [LARGE SCALE GENOMIC DNA]</scope>
    <source>
        <strain evidence="7 8">DSM 45823</strain>
    </source>
</reference>
<dbReference type="InterPro" id="IPR001547">
    <property type="entry name" value="Glyco_hydro_5"/>
</dbReference>
<dbReference type="InterPro" id="IPR008965">
    <property type="entry name" value="CBM2/CBM3_carb-bd_dom_sf"/>
</dbReference>
<dbReference type="InterPro" id="IPR012291">
    <property type="entry name" value="CBM2_carb-bd_dom_sf"/>
</dbReference>
<evidence type="ECO:0000256" key="2">
    <source>
        <dbReference type="ARBA" id="ARBA00022801"/>
    </source>
</evidence>
<feature type="chain" id="PRO_5031467558" description="Endoglucanase" evidence="5">
    <location>
        <begin position="26"/>
        <end position="441"/>
    </location>
</feature>
<dbReference type="EMBL" id="JACJII010000001">
    <property type="protein sequence ID" value="MBA9005569.1"/>
    <property type="molecule type" value="Genomic_DNA"/>
</dbReference>
<feature type="signal peptide" evidence="5">
    <location>
        <begin position="1"/>
        <end position="25"/>
    </location>
</feature>
<dbReference type="EC" id="3.2.1.4" evidence="4"/>
<accession>A0A7W3N159</accession>